<dbReference type="NCBIfam" id="TIGR01764">
    <property type="entry name" value="excise"/>
    <property type="match status" value="1"/>
</dbReference>
<proteinExistence type="predicted"/>
<accession>A0AAU8G560</accession>
<sequence>MSTGQAAELLGMTDRGVRLAISEGRLEAEKVADRYRISRSNVEHYRAARAA</sequence>
<name>A0AAU8G560_9MICO</name>
<protein>
    <submittedName>
        <fullName evidence="2">Helix-turn-helix domain-containing protein</fullName>
    </submittedName>
</protein>
<evidence type="ECO:0000313" key="2">
    <source>
        <dbReference type="EMBL" id="XCH31344.1"/>
    </source>
</evidence>
<organism evidence="2">
    <name type="scientific">Cellulosimicrobium sp. ES-005</name>
    <dbReference type="NCBI Taxonomy" id="3163031"/>
    <lineage>
        <taxon>Bacteria</taxon>
        <taxon>Bacillati</taxon>
        <taxon>Actinomycetota</taxon>
        <taxon>Actinomycetes</taxon>
        <taxon>Micrococcales</taxon>
        <taxon>Promicromonosporaceae</taxon>
        <taxon>Cellulosimicrobium</taxon>
    </lineage>
</organism>
<dbReference type="Pfam" id="PF12728">
    <property type="entry name" value="HTH_17"/>
    <property type="match status" value="1"/>
</dbReference>
<dbReference type="RefSeq" id="WP_353708962.1">
    <property type="nucleotide sequence ID" value="NZ_CP159290.1"/>
</dbReference>
<dbReference type="AlphaFoldDB" id="A0AAU8G560"/>
<dbReference type="InterPro" id="IPR041657">
    <property type="entry name" value="HTH_17"/>
</dbReference>
<dbReference type="EMBL" id="CP159290">
    <property type="protein sequence ID" value="XCH31344.1"/>
    <property type="molecule type" value="Genomic_DNA"/>
</dbReference>
<reference evidence="2" key="1">
    <citation type="submission" date="2024-06" db="EMBL/GenBank/DDBJ databases">
        <title>Complete genome sequence of the cellulolytic actinobacterium, Cellulosimicrobium ES-005.</title>
        <authorList>
            <person name="Matthews C.T."/>
            <person name="Underwood K.D."/>
            <person name="Ghanchi K.M."/>
            <person name="Fields S.D."/>
            <person name="Gardner S.G."/>
        </authorList>
    </citation>
    <scope>NUCLEOTIDE SEQUENCE</scope>
    <source>
        <strain evidence="2">ES-005</strain>
    </source>
</reference>
<dbReference type="InterPro" id="IPR010093">
    <property type="entry name" value="SinI_DNA-bd"/>
</dbReference>
<feature type="domain" description="Helix-turn-helix" evidence="1">
    <location>
        <begin position="1"/>
        <end position="49"/>
    </location>
</feature>
<gene>
    <name evidence="2" type="ORF">ABRQ22_06570</name>
</gene>
<evidence type="ECO:0000259" key="1">
    <source>
        <dbReference type="Pfam" id="PF12728"/>
    </source>
</evidence>
<dbReference type="GO" id="GO:0003677">
    <property type="term" value="F:DNA binding"/>
    <property type="evidence" value="ECO:0007669"/>
    <property type="project" value="InterPro"/>
</dbReference>